<proteinExistence type="inferred from homology"/>
<evidence type="ECO:0000256" key="1">
    <source>
        <dbReference type="ARBA" id="ARBA00010312"/>
    </source>
</evidence>
<keyword evidence="4" id="KW-0411">Iron-sulfur</keyword>
<comment type="caution">
    <text evidence="6">The sequence shown here is derived from an EMBL/GenBank/DDBJ whole genome shotgun (WGS) entry which is preliminary data.</text>
</comment>
<evidence type="ECO:0000256" key="3">
    <source>
        <dbReference type="ARBA" id="ARBA00023004"/>
    </source>
</evidence>
<dbReference type="InterPro" id="IPR050612">
    <property type="entry name" value="Prok_Mopterin_Oxidored"/>
</dbReference>
<dbReference type="InterPro" id="IPR009010">
    <property type="entry name" value="Asp_de-COase-like_dom_sf"/>
</dbReference>
<keyword evidence="3" id="KW-0408">Iron</keyword>
<feature type="domain" description="4Fe-4S Mo/W bis-MGD-type" evidence="5">
    <location>
        <begin position="3"/>
        <end position="59"/>
    </location>
</feature>
<evidence type="ECO:0000256" key="2">
    <source>
        <dbReference type="ARBA" id="ARBA00022723"/>
    </source>
</evidence>
<protein>
    <submittedName>
        <fullName evidence="6">Molybdopterin oxidoreductase family protein</fullName>
    </submittedName>
</protein>
<dbReference type="Gene3D" id="3.40.50.740">
    <property type="match status" value="1"/>
</dbReference>
<evidence type="ECO:0000313" key="6">
    <source>
        <dbReference type="EMBL" id="GAA1556926.1"/>
    </source>
</evidence>
<dbReference type="Gene3D" id="3.40.228.10">
    <property type="entry name" value="Dimethylsulfoxide Reductase, domain 2"/>
    <property type="match status" value="1"/>
</dbReference>
<dbReference type="Pfam" id="PF01568">
    <property type="entry name" value="Molydop_binding"/>
    <property type="match status" value="1"/>
</dbReference>
<dbReference type="EMBL" id="BAAANC010000004">
    <property type="protein sequence ID" value="GAA1556926.1"/>
    <property type="molecule type" value="Genomic_DNA"/>
</dbReference>
<dbReference type="SUPFAM" id="SSF50692">
    <property type="entry name" value="ADC-like"/>
    <property type="match status" value="1"/>
</dbReference>
<dbReference type="InterPro" id="IPR006657">
    <property type="entry name" value="MoPterin_dinucl-bd_dom"/>
</dbReference>
<dbReference type="Gene3D" id="2.40.40.20">
    <property type="match status" value="1"/>
</dbReference>
<organism evidence="6 7">
    <name type="scientific">Kribbella lupini</name>
    <dbReference type="NCBI Taxonomy" id="291602"/>
    <lineage>
        <taxon>Bacteria</taxon>
        <taxon>Bacillati</taxon>
        <taxon>Actinomycetota</taxon>
        <taxon>Actinomycetes</taxon>
        <taxon>Propionibacteriales</taxon>
        <taxon>Kribbellaceae</taxon>
        <taxon>Kribbella</taxon>
    </lineage>
</organism>
<dbReference type="Pfam" id="PF00384">
    <property type="entry name" value="Molybdopterin"/>
    <property type="match status" value="1"/>
</dbReference>
<dbReference type="InterPro" id="IPR006656">
    <property type="entry name" value="Mopterin_OxRdtase"/>
</dbReference>
<dbReference type="SMART" id="SM00926">
    <property type="entry name" value="Molybdop_Fe4S4"/>
    <property type="match status" value="1"/>
</dbReference>
<keyword evidence="7" id="KW-1185">Reference proteome</keyword>
<comment type="similarity">
    <text evidence="1">Belongs to the prokaryotic molybdopterin-containing oxidoreductase family.</text>
</comment>
<dbReference type="SUPFAM" id="SSF53706">
    <property type="entry name" value="Formate dehydrogenase/DMSO reductase, domains 1-3"/>
    <property type="match status" value="1"/>
</dbReference>
<dbReference type="Proteomes" id="UP001500363">
    <property type="component" value="Unassembled WGS sequence"/>
</dbReference>
<dbReference type="PROSITE" id="PS51669">
    <property type="entry name" value="4FE4S_MOW_BIS_MGD"/>
    <property type="match status" value="1"/>
</dbReference>
<sequence>MAATVRRTSCNLCEAICGVLVTVEDGRVTDIRGDESDPLSHGHICPKAVALKDLQEDPDRLRTPVRRTASGWEPMDWPAAYALVADRLLAIQREHGRNAVGVYLGNPNVHSLGAMTHMPTALRLLRTRNRFSATSVDQLPHMLASYLLYGHQLMVPVADIDRTSYLLMLGANPLASNGSMMTAPGFGRRLRELRRRGGRVVVIDPRRTETAAVANEHHFVRPGTDAAFLLALIHQVIADGHARPASYVDGLDAVTAAVAEWTPERAAAATGIPADVIRRIAGEFATADRAACYGRVGVSTQQFGAVCQWAVQVLNIITGNLDRPGGTMIPRPAVDTLRGIGRGHVGVWKSRVRGLAEFGGELPASAMAEEMLTPGEGQIRAMVTIAGNPVLSTPNGRRLDEGLAGLEFMVAVDPYINETTRHADVILPPTPPLERDHYDLAFHQLAVRNTARWNSAPLPRDKSARHDWEIFRDLGLELLRRGPLSRQKLLATARLRLSPARVVDLGLRTGPYRLSLRKLRKSPGGIDLGPLQPSLPGALYTRNKRIDLAQASILDDLPRLASHLVAVGNPDDLMLIGRRHLRSNNSWMHNSARLVKGKPRHQLLMNPADLARRSLTDGELVEVTSAAGSLSVEVAASNDMMPGVVSLPHGFGHGLPGVRLSVAGQVAGASVNDVTDDAVTDALGGTATLNGVPVKVSKAAARGDLGQEAGALNKS</sequence>
<evidence type="ECO:0000313" key="7">
    <source>
        <dbReference type="Proteomes" id="UP001500363"/>
    </source>
</evidence>
<accession>A0ABN2CDG2</accession>
<dbReference type="InterPro" id="IPR006963">
    <property type="entry name" value="Mopterin_OxRdtase_4Fe-4S_dom"/>
</dbReference>
<name>A0ABN2CDG2_9ACTN</name>
<evidence type="ECO:0000256" key="4">
    <source>
        <dbReference type="ARBA" id="ARBA00023014"/>
    </source>
</evidence>
<dbReference type="Gene3D" id="2.20.25.90">
    <property type="entry name" value="ADC-like domains"/>
    <property type="match status" value="1"/>
</dbReference>
<keyword evidence="2" id="KW-0479">Metal-binding</keyword>
<gene>
    <name evidence="6" type="ORF">GCM10009741_72030</name>
</gene>
<dbReference type="PANTHER" id="PTHR43742">
    <property type="entry name" value="TRIMETHYLAMINE-N-OXIDE REDUCTASE"/>
    <property type="match status" value="1"/>
</dbReference>
<dbReference type="RefSeq" id="WP_344182364.1">
    <property type="nucleotide sequence ID" value="NZ_BAAANC010000004.1"/>
</dbReference>
<dbReference type="Pfam" id="PF04879">
    <property type="entry name" value="Molybdop_Fe4S4"/>
    <property type="match status" value="1"/>
</dbReference>
<evidence type="ECO:0000259" key="5">
    <source>
        <dbReference type="PROSITE" id="PS51669"/>
    </source>
</evidence>
<dbReference type="PANTHER" id="PTHR43742:SF2">
    <property type="entry name" value="ASSIMILATORY NITRATE REDUCTASE CATALYTIC SUBUNIT"/>
    <property type="match status" value="1"/>
</dbReference>
<reference evidence="6 7" key="1">
    <citation type="journal article" date="2019" name="Int. J. Syst. Evol. Microbiol.">
        <title>The Global Catalogue of Microorganisms (GCM) 10K type strain sequencing project: providing services to taxonomists for standard genome sequencing and annotation.</title>
        <authorList>
            <consortium name="The Broad Institute Genomics Platform"/>
            <consortium name="The Broad Institute Genome Sequencing Center for Infectious Disease"/>
            <person name="Wu L."/>
            <person name="Ma J."/>
        </authorList>
    </citation>
    <scope>NUCLEOTIDE SEQUENCE [LARGE SCALE GENOMIC DNA]</scope>
    <source>
        <strain evidence="6 7">JCM 14303</strain>
    </source>
</reference>